<name>A0A846MGZ5_9SPHN</name>
<dbReference type="Pfam" id="PF22022">
    <property type="entry name" value="Phage_int_M"/>
    <property type="match status" value="1"/>
</dbReference>
<dbReference type="Proteomes" id="UP000576821">
    <property type="component" value="Unassembled WGS sequence"/>
</dbReference>
<organism evidence="8 9">
    <name type="scientific">Sphingobium vermicomposti</name>
    <dbReference type="NCBI Taxonomy" id="529005"/>
    <lineage>
        <taxon>Bacteria</taxon>
        <taxon>Pseudomonadati</taxon>
        <taxon>Pseudomonadota</taxon>
        <taxon>Alphaproteobacteria</taxon>
        <taxon>Sphingomonadales</taxon>
        <taxon>Sphingomonadaceae</taxon>
        <taxon>Sphingobium</taxon>
    </lineage>
</organism>
<dbReference type="PANTHER" id="PTHR30629:SF2">
    <property type="entry name" value="PROPHAGE INTEGRASE INTS-RELATED"/>
    <property type="match status" value="1"/>
</dbReference>
<proteinExistence type="inferred from homology"/>
<dbReference type="Gene3D" id="3.30.160.390">
    <property type="entry name" value="Integrase, DNA-binding domain"/>
    <property type="match status" value="1"/>
</dbReference>
<evidence type="ECO:0000256" key="5">
    <source>
        <dbReference type="PROSITE-ProRule" id="PRU01248"/>
    </source>
</evidence>
<accession>A0A846MGZ5</accession>
<dbReference type="InterPro" id="IPR025166">
    <property type="entry name" value="Integrase_DNA_bind_dom"/>
</dbReference>
<keyword evidence="2" id="KW-0229">DNA integration</keyword>
<keyword evidence="9" id="KW-1185">Reference proteome</keyword>
<dbReference type="PROSITE" id="PS51900">
    <property type="entry name" value="CB"/>
    <property type="match status" value="1"/>
</dbReference>
<dbReference type="SUPFAM" id="SSF56349">
    <property type="entry name" value="DNA breaking-rejoining enzymes"/>
    <property type="match status" value="1"/>
</dbReference>
<keyword evidence="4" id="KW-0233">DNA recombination</keyword>
<evidence type="ECO:0000313" key="8">
    <source>
        <dbReference type="EMBL" id="NIJ16476.1"/>
    </source>
</evidence>
<dbReference type="InterPro" id="IPR011010">
    <property type="entry name" value="DNA_brk_join_enz"/>
</dbReference>
<dbReference type="RefSeq" id="WP_167303100.1">
    <property type="nucleotide sequence ID" value="NZ_JAASQR010000002.1"/>
</dbReference>
<evidence type="ECO:0000256" key="3">
    <source>
        <dbReference type="ARBA" id="ARBA00023125"/>
    </source>
</evidence>
<dbReference type="GO" id="GO:0015074">
    <property type="term" value="P:DNA integration"/>
    <property type="evidence" value="ECO:0007669"/>
    <property type="project" value="UniProtKB-KW"/>
</dbReference>
<dbReference type="GO" id="GO:0006310">
    <property type="term" value="P:DNA recombination"/>
    <property type="evidence" value="ECO:0007669"/>
    <property type="project" value="UniProtKB-KW"/>
</dbReference>
<evidence type="ECO:0000256" key="2">
    <source>
        <dbReference type="ARBA" id="ARBA00022908"/>
    </source>
</evidence>
<dbReference type="InterPro" id="IPR053876">
    <property type="entry name" value="Phage_int_M"/>
</dbReference>
<evidence type="ECO:0000259" key="7">
    <source>
        <dbReference type="PROSITE" id="PS51900"/>
    </source>
</evidence>
<dbReference type="Gene3D" id="1.10.443.10">
    <property type="entry name" value="Intergrase catalytic core"/>
    <property type="match status" value="1"/>
</dbReference>
<dbReference type="Pfam" id="PF13356">
    <property type="entry name" value="Arm-DNA-bind_3"/>
    <property type="match status" value="1"/>
</dbReference>
<evidence type="ECO:0000313" key="9">
    <source>
        <dbReference type="Proteomes" id="UP000576821"/>
    </source>
</evidence>
<dbReference type="Gene3D" id="1.10.150.130">
    <property type="match status" value="1"/>
</dbReference>
<dbReference type="InterPro" id="IPR050808">
    <property type="entry name" value="Phage_Integrase"/>
</dbReference>
<evidence type="ECO:0000256" key="4">
    <source>
        <dbReference type="ARBA" id="ARBA00023172"/>
    </source>
</evidence>
<dbReference type="Pfam" id="PF00589">
    <property type="entry name" value="Phage_integrase"/>
    <property type="match status" value="1"/>
</dbReference>
<protein>
    <submittedName>
        <fullName evidence="8">Integrase</fullName>
    </submittedName>
</protein>
<gene>
    <name evidence="8" type="ORF">FHS54_001442</name>
</gene>
<feature type="domain" description="Core-binding (CB)" evidence="7">
    <location>
        <begin position="103"/>
        <end position="182"/>
    </location>
</feature>
<dbReference type="InterPro" id="IPR013762">
    <property type="entry name" value="Integrase-like_cat_sf"/>
</dbReference>
<dbReference type="InterPro" id="IPR010998">
    <property type="entry name" value="Integrase_recombinase_N"/>
</dbReference>
<dbReference type="CDD" id="cd00801">
    <property type="entry name" value="INT_P4_C"/>
    <property type="match status" value="1"/>
</dbReference>
<dbReference type="GO" id="GO:0003677">
    <property type="term" value="F:DNA binding"/>
    <property type="evidence" value="ECO:0007669"/>
    <property type="project" value="UniProtKB-UniRule"/>
</dbReference>
<evidence type="ECO:0000256" key="1">
    <source>
        <dbReference type="ARBA" id="ARBA00008857"/>
    </source>
</evidence>
<evidence type="ECO:0000259" key="6">
    <source>
        <dbReference type="PROSITE" id="PS51898"/>
    </source>
</evidence>
<reference evidence="8 9" key="1">
    <citation type="submission" date="2020-03" db="EMBL/GenBank/DDBJ databases">
        <title>Genomic Encyclopedia of Type Strains, Phase IV (KMG-IV): sequencing the most valuable type-strain genomes for metagenomic binning, comparative biology and taxonomic classification.</title>
        <authorList>
            <person name="Goeker M."/>
        </authorList>
    </citation>
    <scope>NUCLEOTIDE SEQUENCE [LARGE SCALE GENOMIC DNA]</scope>
    <source>
        <strain evidence="8 9">DSM 21299</strain>
    </source>
</reference>
<sequence>MATGTINKSSVDAAQPGATDKMLWDDKIKGFGMKVTPAGAKIYLFQYRIGGRGAKTRRFTIGKHGALTPDKARREADRIHILVRQGIDPQAEKQERQRKAIDLAFSDYADRFVGECLKVRWKRSHKDGESLLRLYAKPVLGSKPLPDITRADIRAVLAPARRKVATCRNLFAVLRRLFRWAVSEGDLHSSPLDGVEAPALPQKRDRFLSDDELRLVWQGTGKMEYPFAPLFRLLIITGQRVEEVAGLDWSELHRSSAMWSLPADRAKNGEASQVPLSDLAIAEMDALSKGKKGKWPRSGLVFTTTGETAVSGFSRAKARVDKEAAKLGAKEEEPITVAPWRLHDLRRTLATGMQRLGVRFEVTEAILNHVSGAKSGVAGVYQRHDWGPEKRSALDAWAEHIGKLLNPPDKTNVVSLDAMRA</sequence>
<dbReference type="InterPro" id="IPR044068">
    <property type="entry name" value="CB"/>
</dbReference>
<dbReference type="InterPro" id="IPR002104">
    <property type="entry name" value="Integrase_catalytic"/>
</dbReference>
<dbReference type="PANTHER" id="PTHR30629">
    <property type="entry name" value="PROPHAGE INTEGRASE"/>
    <property type="match status" value="1"/>
</dbReference>
<comment type="caution">
    <text evidence="8">The sequence shown here is derived from an EMBL/GenBank/DDBJ whole genome shotgun (WGS) entry which is preliminary data.</text>
</comment>
<dbReference type="PROSITE" id="PS51898">
    <property type="entry name" value="TYR_RECOMBINASE"/>
    <property type="match status" value="1"/>
</dbReference>
<feature type="domain" description="Tyr recombinase" evidence="6">
    <location>
        <begin position="203"/>
        <end position="395"/>
    </location>
</feature>
<dbReference type="EMBL" id="JAASQR010000002">
    <property type="protein sequence ID" value="NIJ16476.1"/>
    <property type="molecule type" value="Genomic_DNA"/>
</dbReference>
<dbReference type="InterPro" id="IPR038488">
    <property type="entry name" value="Integrase_DNA-bd_sf"/>
</dbReference>
<keyword evidence="3 5" id="KW-0238">DNA-binding</keyword>
<comment type="similarity">
    <text evidence="1">Belongs to the 'phage' integrase family.</text>
</comment>
<dbReference type="AlphaFoldDB" id="A0A846MGZ5"/>